<keyword evidence="3" id="KW-1185">Reference proteome</keyword>
<dbReference type="EMBL" id="JBBNAG010000011">
    <property type="protein sequence ID" value="KAK9094965.1"/>
    <property type="molecule type" value="Genomic_DNA"/>
</dbReference>
<protein>
    <submittedName>
        <fullName evidence="2">Uncharacterized protein</fullName>
    </submittedName>
</protein>
<reference evidence="2 3" key="1">
    <citation type="submission" date="2024-01" db="EMBL/GenBank/DDBJ databases">
        <title>Genome assemblies of Stephania.</title>
        <authorList>
            <person name="Yang L."/>
        </authorList>
    </citation>
    <scope>NUCLEOTIDE SEQUENCE [LARGE SCALE GENOMIC DNA]</scope>
    <source>
        <strain evidence="2">JXDWG</strain>
        <tissue evidence="2">Leaf</tissue>
    </source>
</reference>
<proteinExistence type="predicted"/>
<feature type="compositionally biased region" description="Low complexity" evidence="1">
    <location>
        <begin position="56"/>
        <end position="80"/>
    </location>
</feature>
<feature type="compositionally biased region" description="Basic residues" evidence="1">
    <location>
        <begin position="111"/>
        <end position="129"/>
    </location>
</feature>
<comment type="caution">
    <text evidence="2">The sequence shown here is derived from an EMBL/GenBank/DDBJ whole genome shotgun (WGS) entry which is preliminary data.</text>
</comment>
<organism evidence="2 3">
    <name type="scientific">Stephania cephalantha</name>
    <dbReference type="NCBI Taxonomy" id="152367"/>
    <lineage>
        <taxon>Eukaryota</taxon>
        <taxon>Viridiplantae</taxon>
        <taxon>Streptophyta</taxon>
        <taxon>Embryophyta</taxon>
        <taxon>Tracheophyta</taxon>
        <taxon>Spermatophyta</taxon>
        <taxon>Magnoliopsida</taxon>
        <taxon>Ranunculales</taxon>
        <taxon>Menispermaceae</taxon>
        <taxon>Menispermoideae</taxon>
        <taxon>Cissampelideae</taxon>
        <taxon>Stephania</taxon>
    </lineage>
</organism>
<sequence>MVATTIADNELLEHNRRALDAALRWMDSPPELCTLESARKMASDVVNFLSGRSFGPTTTTTTPTTATGTTAAATDTSTPTQAGPRQSQHDSTSTYSTPANAPPPTVDARPPKRMHGKEYRRKNLKKPKQ</sequence>
<dbReference type="AlphaFoldDB" id="A0AAP0HTB3"/>
<evidence type="ECO:0000256" key="1">
    <source>
        <dbReference type="SAM" id="MobiDB-lite"/>
    </source>
</evidence>
<evidence type="ECO:0000313" key="3">
    <source>
        <dbReference type="Proteomes" id="UP001419268"/>
    </source>
</evidence>
<evidence type="ECO:0000313" key="2">
    <source>
        <dbReference type="EMBL" id="KAK9094965.1"/>
    </source>
</evidence>
<dbReference type="Proteomes" id="UP001419268">
    <property type="component" value="Unassembled WGS sequence"/>
</dbReference>
<name>A0AAP0HTB3_9MAGN</name>
<gene>
    <name evidence="2" type="ORF">Scep_026434</name>
</gene>
<feature type="region of interest" description="Disordered" evidence="1">
    <location>
        <begin position="49"/>
        <end position="129"/>
    </location>
</feature>
<accession>A0AAP0HTB3</accession>
<feature type="compositionally biased region" description="Polar residues" evidence="1">
    <location>
        <begin position="81"/>
        <end position="99"/>
    </location>
</feature>